<dbReference type="Gene3D" id="3.50.50.60">
    <property type="entry name" value="FAD/NAD(P)-binding domain"/>
    <property type="match status" value="1"/>
</dbReference>
<dbReference type="InterPro" id="IPR052189">
    <property type="entry name" value="L-asp_N-monooxygenase_NS-form"/>
</dbReference>
<dbReference type="InterPro" id="IPR038732">
    <property type="entry name" value="HpyO/CreE_NAD-binding"/>
</dbReference>
<dbReference type="Pfam" id="PF13454">
    <property type="entry name" value="NAD_binding_9"/>
    <property type="match status" value="1"/>
</dbReference>
<dbReference type="PANTHER" id="PTHR40254">
    <property type="entry name" value="BLR0577 PROTEIN"/>
    <property type="match status" value="1"/>
</dbReference>
<accession>A0ABY1N6L4</accession>
<evidence type="ECO:0000259" key="1">
    <source>
        <dbReference type="Pfam" id="PF13454"/>
    </source>
</evidence>
<comment type="caution">
    <text evidence="2">The sequence shown here is derived from an EMBL/GenBank/DDBJ whole genome shotgun (WGS) entry which is preliminary data.</text>
</comment>
<proteinExistence type="predicted"/>
<gene>
    <name evidence="2" type="ORF">SAMN06265367_1016</name>
</gene>
<feature type="domain" description="FAD-dependent urate hydroxylase HpyO/Asp monooxygenase CreE-like FAD/NAD(P)-binding" evidence="1">
    <location>
        <begin position="9"/>
        <end position="179"/>
    </location>
</feature>
<evidence type="ECO:0000313" key="3">
    <source>
        <dbReference type="Proteomes" id="UP001157915"/>
    </source>
</evidence>
<organism evidence="2 3">
    <name type="scientific">Algoriphagus winogradskyi</name>
    <dbReference type="NCBI Taxonomy" id="237017"/>
    <lineage>
        <taxon>Bacteria</taxon>
        <taxon>Pseudomonadati</taxon>
        <taxon>Bacteroidota</taxon>
        <taxon>Cytophagia</taxon>
        <taxon>Cytophagales</taxon>
        <taxon>Cyclobacteriaceae</taxon>
        <taxon>Algoriphagus</taxon>
    </lineage>
</organism>
<reference evidence="2 3" key="1">
    <citation type="submission" date="2017-05" db="EMBL/GenBank/DDBJ databases">
        <authorList>
            <person name="Varghese N."/>
            <person name="Submissions S."/>
        </authorList>
    </citation>
    <scope>NUCLEOTIDE SEQUENCE [LARGE SCALE GENOMIC DNA]</scope>
    <source>
        <strain evidence="2 3">DSM 15360</strain>
    </source>
</reference>
<dbReference type="EMBL" id="FXUA01000001">
    <property type="protein sequence ID" value="SMP01315.1"/>
    <property type="molecule type" value="Genomic_DNA"/>
</dbReference>
<dbReference type="PANTHER" id="PTHR40254:SF1">
    <property type="entry name" value="BLR0577 PROTEIN"/>
    <property type="match status" value="1"/>
</dbReference>
<name>A0ABY1N6L4_9BACT</name>
<dbReference type="RefSeq" id="WP_283410964.1">
    <property type="nucleotide sequence ID" value="NZ_FXUA01000001.1"/>
</dbReference>
<protein>
    <submittedName>
        <fullName evidence="2">FAD-NAD(P)-binding</fullName>
    </submittedName>
</protein>
<evidence type="ECO:0000313" key="2">
    <source>
        <dbReference type="EMBL" id="SMP01315.1"/>
    </source>
</evidence>
<dbReference type="InterPro" id="IPR036188">
    <property type="entry name" value="FAD/NAD-bd_sf"/>
</dbReference>
<sequence>MNQEKKRIAIVGLGPKGLYGLERLLANLAQVDHPIPIEIHLFNKSDSFGAGEVYNPAQPPYLKMNYVNAYINMWPDQDPKPAVPHPRSYVEWLKLHADEFPTATETTFSSRATVGRYLAEGFNELVENCPDHISIFKHVGDVIRIERGEENYSVCYKTPAIGTEVEINKVDNMLIATGHACINDADLLPQASHIDFIYPVDLRLKEVSAGSKVAIKGMGLTFIDTVLALTEGRGGKFHEEENGRLVYTKSGLEPELLFPFSKSGLPMIPRGNTYGKSSLAPFYFTQESVEFISTLEGKYDFERQLLPLIEQDFTAVYYSKLFSSKGLELEVLKDYAEVEFQIENFHEQFPELPRFDFHSFLEGTLPESELDKSTLEFIEMSIREAETGIEKSAFAATADVWRHLSDFFNELYSYGGLKPQSQKTFLEKYAGHLNRITYGPPIENMKKIQAIAKAGVIDFSFSKNPEISKASNYTLSMNKEEQVSVDFLIDARIPKIQLHRCAGPLYENLLEQNLIIPYVNRLEGCLDFRPGCLAINEKGHPVDETGWANKAITFTGTPTEGLTYDNDSLSRKRNDFVSDWAKNLKQKLLLNEPETQLRLNSI</sequence>
<keyword evidence="3" id="KW-1185">Reference proteome</keyword>
<dbReference type="Proteomes" id="UP001157915">
    <property type="component" value="Unassembled WGS sequence"/>
</dbReference>